<sequence length="58" mass="6519">MMTCILDGQNQTKGTCGLSKKKQVIFRTRKSLVPQKILKEAAHHAVMRGSNSVFLFQI</sequence>
<name>A0A1X2I4F2_9FUNG</name>
<evidence type="ECO:0000313" key="1">
    <source>
        <dbReference type="EMBL" id="ORZ09185.1"/>
    </source>
</evidence>
<evidence type="ECO:0000313" key="2">
    <source>
        <dbReference type="Proteomes" id="UP000193560"/>
    </source>
</evidence>
<accession>A0A1X2I4F2</accession>
<dbReference type="Proteomes" id="UP000193560">
    <property type="component" value="Unassembled WGS sequence"/>
</dbReference>
<comment type="caution">
    <text evidence="1">The sequence shown here is derived from an EMBL/GenBank/DDBJ whole genome shotgun (WGS) entry which is preliminary data.</text>
</comment>
<reference evidence="1 2" key="1">
    <citation type="submission" date="2016-07" db="EMBL/GenBank/DDBJ databases">
        <title>Pervasive Adenine N6-methylation of Active Genes in Fungi.</title>
        <authorList>
            <consortium name="DOE Joint Genome Institute"/>
            <person name="Mondo S.J."/>
            <person name="Dannebaum R.O."/>
            <person name="Kuo R.C."/>
            <person name="Labutti K."/>
            <person name="Haridas S."/>
            <person name="Kuo A."/>
            <person name="Salamov A."/>
            <person name="Ahrendt S.R."/>
            <person name="Lipzen A."/>
            <person name="Sullivan W."/>
            <person name="Andreopoulos W.B."/>
            <person name="Clum A."/>
            <person name="Lindquist E."/>
            <person name="Daum C."/>
            <person name="Ramamoorthy G.K."/>
            <person name="Gryganskyi A."/>
            <person name="Culley D."/>
            <person name="Magnuson J.K."/>
            <person name="James T.Y."/>
            <person name="O'Malley M.A."/>
            <person name="Stajich J.E."/>
            <person name="Spatafora J.W."/>
            <person name="Visel A."/>
            <person name="Grigoriev I.V."/>
        </authorList>
    </citation>
    <scope>NUCLEOTIDE SEQUENCE [LARGE SCALE GENOMIC DNA]</scope>
    <source>
        <strain evidence="1 2">NRRL 1336</strain>
    </source>
</reference>
<dbReference type="EMBL" id="MCGE01000028">
    <property type="protein sequence ID" value="ORZ09185.1"/>
    <property type="molecule type" value="Genomic_DNA"/>
</dbReference>
<dbReference type="AlphaFoldDB" id="A0A1X2I4F2"/>
<protein>
    <submittedName>
        <fullName evidence="1">Uncharacterized protein</fullName>
    </submittedName>
</protein>
<organism evidence="1 2">
    <name type="scientific">Absidia repens</name>
    <dbReference type="NCBI Taxonomy" id="90262"/>
    <lineage>
        <taxon>Eukaryota</taxon>
        <taxon>Fungi</taxon>
        <taxon>Fungi incertae sedis</taxon>
        <taxon>Mucoromycota</taxon>
        <taxon>Mucoromycotina</taxon>
        <taxon>Mucoromycetes</taxon>
        <taxon>Mucorales</taxon>
        <taxon>Cunninghamellaceae</taxon>
        <taxon>Absidia</taxon>
    </lineage>
</organism>
<keyword evidence="2" id="KW-1185">Reference proteome</keyword>
<gene>
    <name evidence="1" type="ORF">BCR42DRAFT_423912</name>
</gene>
<proteinExistence type="predicted"/>